<dbReference type="Pfam" id="PF13967">
    <property type="entry name" value="RSN1_TM"/>
    <property type="match status" value="1"/>
</dbReference>
<keyword evidence="2" id="KW-1185">Reference proteome</keyword>
<dbReference type="Proteomes" id="UP001642484">
    <property type="component" value="Unassembled WGS sequence"/>
</dbReference>
<dbReference type="InterPro" id="IPR003864">
    <property type="entry name" value="CSC1/OSCA1-like_7TM"/>
</dbReference>
<proteinExistence type="predicted"/>
<reference evidence="1 2" key="1">
    <citation type="submission" date="2024-02" db="EMBL/GenBank/DDBJ databases">
        <authorList>
            <person name="Chen Y."/>
            <person name="Shah S."/>
            <person name="Dougan E. K."/>
            <person name="Thang M."/>
            <person name="Chan C."/>
        </authorList>
    </citation>
    <scope>NUCLEOTIDE SEQUENCE [LARGE SCALE GENOMIC DNA]</scope>
</reference>
<comment type="caution">
    <text evidence="1">The sequence shown here is derived from an EMBL/GenBank/DDBJ whole genome shotgun (WGS) entry which is preliminary data.</text>
</comment>
<organism evidence="1 2">
    <name type="scientific">Durusdinium trenchii</name>
    <dbReference type="NCBI Taxonomy" id="1381693"/>
    <lineage>
        <taxon>Eukaryota</taxon>
        <taxon>Sar</taxon>
        <taxon>Alveolata</taxon>
        <taxon>Dinophyceae</taxon>
        <taxon>Suessiales</taxon>
        <taxon>Symbiodiniaceae</taxon>
        <taxon>Durusdinium</taxon>
    </lineage>
</organism>
<evidence type="ECO:0000313" key="2">
    <source>
        <dbReference type="Proteomes" id="UP001642484"/>
    </source>
</evidence>
<gene>
    <name evidence="1" type="ORF">CCMP2556_LOCUS13945</name>
</gene>
<dbReference type="PANTHER" id="PTHR13018:SF5">
    <property type="entry name" value="RE44586P"/>
    <property type="match status" value="1"/>
</dbReference>
<dbReference type="InterPro" id="IPR045122">
    <property type="entry name" value="Csc1-like"/>
</dbReference>
<protein>
    <submittedName>
        <fullName evidence="1">Uncharacterized protein</fullName>
    </submittedName>
</protein>
<evidence type="ECO:0000313" key="1">
    <source>
        <dbReference type="EMBL" id="CAK9020147.1"/>
    </source>
</evidence>
<accession>A0ABP0K0N2</accession>
<dbReference type="PANTHER" id="PTHR13018">
    <property type="entry name" value="PROBABLE MEMBRANE PROTEIN DUF221-RELATED"/>
    <property type="match status" value="1"/>
</dbReference>
<name>A0ABP0K0N2_9DINO</name>
<dbReference type="Pfam" id="PF02714">
    <property type="entry name" value="RSN1_7TM"/>
    <property type="match status" value="1"/>
</dbReference>
<dbReference type="EMBL" id="CAXAMN010007047">
    <property type="protein sequence ID" value="CAK9020147.1"/>
    <property type="molecule type" value="Genomic_DNA"/>
</dbReference>
<dbReference type="InterPro" id="IPR032880">
    <property type="entry name" value="CSC1/OSCA1-like_N"/>
</dbReference>
<sequence length="647" mass="71381">MAVLEDNSVHAIQFTVLFNGALLLIFLVIFEVLLRKPGTRHQLAPKLPAPESVGVLWTRCPQLLVGGFIAWAANGLRLRGRSAPRAREAASALETELAEAEAEPELGLDAQVLIRFCQLGLNFSLVGTALSLILLPMYATGPGGAPGFNILCLSNLQVNGSTRFWCVVLAAYILTSASSYLVLAEWHTFARMRRRHFAAAASGRSGPVAAQACRTLLVQEVPLRQFSEEEISAFFEKIYGPGSVYSCACVGESETQMTQSIELPSVHLIQMNISASAFVTLKSAEHCAVAQQVILSHDPGWKVSGAPEPRDLVWRNVKKPLRLTEMHHKAGLALSILGILFWSVPVTLIQAWANIGTLSRWIPAVVKLNEVSPTFYSFLTSYLPVLALMGLQALLPQFFQAMAMAEGHRTKSAIQRVVLNRCFSYQMASLYVTVLSGSLWDSLQQILDHPQEVLDILAHSLPKANVYFLSFVMARACTGIPFLLLHWQFFCAKCAPQEQIHSAYGYEAANLALVFVIGLTYSFIAPAILPVCALYFAFATLSYRWLFKHVYDEEFDSGGQFWYDLFNCVFVGLLLSTLSLLGLAALYGSSLQVFALSPLPFLVMYLAFRGWRNGWKSRWTSLEDAINAEEGGVSTFKTDLYAEPGLE</sequence>